<dbReference type="EMBL" id="LGTO01000007">
    <property type="protein sequence ID" value="KNE18963.1"/>
    <property type="molecule type" value="Genomic_DNA"/>
</dbReference>
<organism evidence="3 4">
    <name type="scientific">Virgibacillus pantothenticus</name>
    <dbReference type="NCBI Taxonomy" id="1473"/>
    <lineage>
        <taxon>Bacteria</taxon>
        <taxon>Bacillati</taxon>
        <taxon>Bacillota</taxon>
        <taxon>Bacilli</taxon>
        <taxon>Bacillales</taxon>
        <taxon>Bacillaceae</taxon>
        <taxon>Virgibacillus</taxon>
    </lineage>
</organism>
<dbReference type="InterPro" id="IPR024185">
    <property type="entry name" value="FTHF_cligase-like_sf"/>
</dbReference>
<dbReference type="AlphaFoldDB" id="A0A0L0QL25"/>
<comment type="similarity">
    <text evidence="1">Belongs to the LutC/YkgG family.</text>
</comment>
<accession>A0A0L0QL25</accession>
<proteinExistence type="inferred from homology"/>
<dbReference type="GeneID" id="66871954"/>
<dbReference type="InterPro" id="IPR037171">
    <property type="entry name" value="NagB/RpiA_transferase-like"/>
</dbReference>
<protein>
    <recommendedName>
        <fullName evidence="1">Lactate utilization protein C</fullName>
    </recommendedName>
</protein>
<dbReference type="PANTHER" id="PTHR43682">
    <property type="entry name" value="LACTATE UTILIZATION PROTEIN C"/>
    <property type="match status" value="1"/>
</dbReference>
<evidence type="ECO:0000313" key="4">
    <source>
        <dbReference type="Proteomes" id="UP000036780"/>
    </source>
</evidence>
<evidence type="ECO:0000259" key="2">
    <source>
        <dbReference type="Pfam" id="PF02589"/>
    </source>
</evidence>
<dbReference type="Pfam" id="PF02589">
    <property type="entry name" value="LUD_dom"/>
    <property type="match status" value="1"/>
</dbReference>
<sequence length="234" mass="25965">MVIHNHDAFLSNVAAHLGRPRRTSGVKRPTWSVRPQDRVFAGYSKEELIAVLKKQCQAIHTDVVEVKQHELTQALTDTIKRYEGKTVIAANDKRNALYGLDQFYEQLNEEIDVHIWDAQLGKENQIIAERTDIGISFSDITLAESATVTLFNDKHHGRSISLLPKSFIAIIPKSTIVPRMTQAAQQLHMSVEKGKDVPSCVSFVSGPSNSADIEMNLIVGVHGPIQATYIVVGD</sequence>
<dbReference type="InterPro" id="IPR022823">
    <property type="entry name" value="LutC"/>
</dbReference>
<dbReference type="InterPro" id="IPR003741">
    <property type="entry name" value="LUD_dom"/>
</dbReference>
<name>A0A0L0QL25_VIRPA</name>
<keyword evidence="4" id="KW-1185">Reference proteome</keyword>
<feature type="domain" description="LUD" evidence="2">
    <location>
        <begin position="50"/>
        <end position="232"/>
    </location>
</feature>
<evidence type="ECO:0000256" key="1">
    <source>
        <dbReference type="HAMAP-Rule" id="MF_02104"/>
    </source>
</evidence>
<dbReference type="Proteomes" id="UP000036780">
    <property type="component" value="Unassembled WGS sequence"/>
</dbReference>
<comment type="caution">
    <text evidence="3">The sequence shown here is derived from an EMBL/GenBank/DDBJ whole genome shotgun (WGS) entry which is preliminary data.</text>
</comment>
<dbReference type="Gene3D" id="3.40.50.10420">
    <property type="entry name" value="NagB/RpiA/CoA transferase-like"/>
    <property type="match status" value="1"/>
</dbReference>
<dbReference type="SUPFAM" id="SSF100950">
    <property type="entry name" value="NagB/RpiA/CoA transferase-like"/>
    <property type="match status" value="1"/>
</dbReference>
<evidence type="ECO:0000313" key="3">
    <source>
        <dbReference type="EMBL" id="KNE18963.1"/>
    </source>
</evidence>
<dbReference type="GO" id="GO:0006089">
    <property type="term" value="P:lactate metabolic process"/>
    <property type="evidence" value="ECO:0007669"/>
    <property type="project" value="UniProtKB-UniRule"/>
</dbReference>
<dbReference type="PANTHER" id="PTHR43682:SF1">
    <property type="entry name" value="LACTATE UTILIZATION PROTEIN C"/>
    <property type="match status" value="1"/>
</dbReference>
<comment type="function">
    <text evidence="1">Is involved in L-lactate degradation and allows cells to grow with lactate as the sole carbon source.</text>
</comment>
<reference evidence="4" key="1">
    <citation type="submission" date="2015-07" db="EMBL/GenBank/DDBJ databases">
        <title>Fjat-10053 dsm26.</title>
        <authorList>
            <person name="Liu B."/>
            <person name="Wang J."/>
            <person name="Zhu Y."/>
            <person name="Liu G."/>
            <person name="Chen Q."/>
            <person name="Chen Z."/>
            <person name="Lan J."/>
            <person name="Che J."/>
            <person name="Ge C."/>
            <person name="Shi H."/>
            <person name="Pan Z."/>
            <person name="Liu X."/>
        </authorList>
    </citation>
    <scope>NUCLEOTIDE SEQUENCE [LARGE SCALE GENOMIC DNA]</scope>
    <source>
        <strain evidence="4">DSM 26</strain>
    </source>
</reference>
<dbReference type="OrthoDB" id="9794157at2"/>
<dbReference type="RefSeq" id="WP_050351460.1">
    <property type="nucleotide sequence ID" value="NZ_CP073011.1"/>
</dbReference>
<gene>
    <name evidence="1" type="primary">lutC</name>
    <name evidence="3" type="ORF">AFK71_10315</name>
</gene>
<dbReference type="HAMAP" id="MF_02104">
    <property type="entry name" value="LutC"/>
    <property type="match status" value="1"/>
</dbReference>
<dbReference type="PATRIC" id="fig|1473.5.peg.568"/>